<gene>
    <name evidence="2" type="ORF">Scep_010988</name>
</gene>
<protein>
    <submittedName>
        <fullName evidence="2">Uncharacterized protein</fullName>
    </submittedName>
</protein>
<accession>A0AAP0PES3</accession>
<feature type="region of interest" description="Disordered" evidence="1">
    <location>
        <begin position="1"/>
        <end position="39"/>
    </location>
</feature>
<dbReference type="Proteomes" id="UP001419268">
    <property type="component" value="Unassembled WGS sequence"/>
</dbReference>
<evidence type="ECO:0000313" key="2">
    <source>
        <dbReference type="EMBL" id="KAK9141307.1"/>
    </source>
</evidence>
<sequence>MESPTCSNSGSSPSSACRNSSIITQRSSMSSDCKHGKRTAAVFPEPEEELEIERWPDDESECMWLSSDGKSSSFKFNDYGSWDLFSIDLQDLFSTMKNHDLFRGKRISAFLNESMPYPIKGTSLILDKSLKDVLNEEPSSMSVAEVANLDEFDTNGPLFWPFEHKFGSASSESSWDFFVMSPLKSGRKAVNVEGFITPRKPLMLRLHESRKHKEWTTNTMPSRLGQSSQHSVKDMTTEFKDEYRLISEEIPIETLIGLEEFDGREGVDADLIEDCFSLDEFLEDNTNILSR</sequence>
<comment type="caution">
    <text evidence="2">The sequence shown here is derived from an EMBL/GenBank/DDBJ whole genome shotgun (WGS) entry which is preliminary data.</text>
</comment>
<reference evidence="2 3" key="1">
    <citation type="submission" date="2024-01" db="EMBL/GenBank/DDBJ databases">
        <title>Genome assemblies of Stephania.</title>
        <authorList>
            <person name="Yang L."/>
        </authorList>
    </citation>
    <scope>NUCLEOTIDE SEQUENCE [LARGE SCALE GENOMIC DNA]</scope>
    <source>
        <strain evidence="2">JXDWG</strain>
        <tissue evidence="2">Leaf</tissue>
    </source>
</reference>
<dbReference type="PANTHER" id="PTHR36707:SF1">
    <property type="entry name" value="T20M3.17 PROTEIN"/>
    <property type="match status" value="1"/>
</dbReference>
<dbReference type="AlphaFoldDB" id="A0AAP0PES3"/>
<evidence type="ECO:0000256" key="1">
    <source>
        <dbReference type="SAM" id="MobiDB-lite"/>
    </source>
</evidence>
<proteinExistence type="predicted"/>
<dbReference type="PANTHER" id="PTHR36707">
    <property type="entry name" value="T20M3.17 PROTEIN"/>
    <property type="match status" value="1"/>
</dbReference>
<dbReference type="EMBL" id="JBBNAG010000004">
    <property type="protein sequence ID" value="KAK9141307.1"/>
    <property type="molecule type" value="Genomic_DNA"/>
</dbReference>
<name>A0AAP0PES3_9MAGN</name>
<feature type="compositionally biased region" description="Low complexity" evidence="1">
    <location>
        <begin position="1"/>
        <end position="31"/>
    </location>
</feature>
<evidence type="ECO:0000313" key="3">
    <source>
        <dbReference type="Proteomes" id="UP001419268"/>
    </source>
</evidence>
<organism evidence="2 3">
    <name type="scientific">Stephania cephalantha</name>
    <dbReference type="NCBI Taxonomy" id="152367"/>
    <lineage>
        <taxon>Eukaryota</taxon>
        <taxon>Viridiplantae</taxon>
        <taxon>Streptophyta</taxon>
        <taxon>Embryophyta</taxon>
        <taxon>Tracheophyta</taxon>
        <taxon>Spermatophyta</taxon>
        <taxon>Magnoliopsida</taxon>
        <taxon>Ranunculales</taxon>
        <taxon>Menispermaceae</taxon>
        <taxon>Menispermoideae</taxon>
        <taxon>Cissampelideae</taxon>
        <taxon>Stephania</taxon>
    </lineage>
</organism>
<keyword evidence="3" id="KW-1185">Reference proteome</keyword>